<feature type="non-terminal residue" evidence="2">
    <location>
        <position position="117"/>
    </location>
</feature>
<dbReference type="RefSeq" id="WP_193826171.1">
    <property type="nucleotide sequence ID" value="NZ_JADDXF010000793.1"/>
</dbReference>
<dbReference type="InterPro" id="IPR006842">
    <property type="entry name" value="Transposase_31"/>
</dbReference>
<dbReference type="InterPro" id="IPR051699">
    <property type="entry name" value="Rpn/YhgA-like_nuclease"/>
</dbReference>
<dbReference type="AlphaFoldDB" id="A0AA40WFL5"/>
<dbReference type="Pfam" id="PF04754">
    <property type="entry name" value="Transposase_31"/>
    <property type="match status" value="1"/>
</dbReference>
<comment type="caution">
    <text evidence="2">The sequence shown here is derived from an EMBL/GenBank/DDBJ whole genome shotgun (WGS) entry which is preliminary data.</text>
</comment>
<dbReference type="PANTHER" id="PTHR34611">
    <property type="match status" value="1"/>
</dbReference>
<evidence type="ECO:0000313" key="3">
    <source>
        <dbReference type="Proteomes" id="UP000644282"/>
    </source>
</evidence>
<dbReference type="GO" id="GO:0006310">
    <property type="term" value="P:DNA recombination"/>
    <property type="evidence" value="ECO:0007669"/>
    <property type="project" value="TreeGrafter"/>
</dbReference>
<protein>
    <submittedName>
        <fullName evidence="2">Rpn family recombination-promoting nuclease/putative transposase</fullName>
    </submittedName>
</protein>
<dbReference type="PANTHER" id="PTHR34611:SF2">
    <property type="entry name" value="INACTIVE RECOMBINATION-PROMOTING NUCLEASE-LIKE PROTEIN RPNE-RELATED"/>
    <property type="match status" value="1"/>
</dbReference>
<organism evidence="2 3">
    <name type="scientific">Leptospira interrogans serovar Pomona</name>
    <dbReference type="NCBI Taxonomy" id="44276"/>
    <lineage>
        <taxon>Bacteria</taxon>
        <taxon>Pseudomonadati</taxon>
        <taxon>Spirochaetota</taxon>
        <taxon>Spirochaetia</taxon>
        <taxon>Leptospirales</taxon>
        <taxon>Leptospiraceae</taxon>
        <taxon>Leptospira</taxon>
    </lineage>
</organism>
<evidence type="ECO:0000259" key="1">
    <source>
        <dbReference type="Pfam" id="PF04754"/>
    </source>
</evidence>
<dbReference type="Proteomes" id="UP000644282">
    <property type="component" value="Unassembled WGS sequence"/>
</dbReference>
<dbReference type="EMBL" id="JADDXF010000793">
    <property type="protein sequence ID" value="MBE8432557.1"/>
    <property type="molecule type" value="Genomic_DNA"/>
</dbReference>
<gene>
    <name evidence="2" type="ORF">IQB77_23045</name>
</gene>
<evidence type="ECO:0000313" key="2">
    <source>
        <dbReference type="EMBL" id="MBE8432557.1"/>
    </source>
</evidence>
<reference evidence="2" key="1">
    <citation type="submission" date="2020-10" db="EMBL/GenBank/DDBJ databases">
        <title>New Zealand Leptospira genomics.</title>
        <authorList>
            <person name="Wilkinson D.A."/>
            <person name="Nisa S."/>
            <person name="Moinet M."/>
            <person name="Benschop J."/>
        </authorList>
    </citation>
    <scope>NUCLEOTIDE SEQUENCE</scope>
    <source>
        <strain evidence="2">ESR8</strain>
    </source>
</reference>
<feature type="domain" description="Transposase (putative) YhgA-like" evidence="1">
    <location>
        <begin position="3"/>
        <end position="81"/>
    </location>
</feature>
<accession>A0AA40WFL5</accession>
<dbReference type="GO" id="GO:1990238">
    <property type="term" value="F:double-stranded DNA endonuclease activity"/>
    <property type="evidence" value="ECO:0007669"/>
    <property type="project" value="TreeGrafter"/>
</dbReference>
<sequence>MGDRFLDQFVLTKQETDVFQDFIPDFKIDLFDLKEVELKKKLESITFQVTLGVVQKIREGDLEFISHLPGLFSLLVGIEEESKRVTILRKLLLYIYWARELKPTEFKRVLAISKLEQ</sequence>
<name>A0AA40WFL5_LEPIR</name>
<proteinExistence type="predicted"/>